<organism evidence="1 2">
    <name type="scientific">Trichocoleus desertorum GB2-A4</name>
    <dbReference type="NCBI Taxonomy" id="2933944"/>
    <lineage>
        <taxon>Bacteria</taxon>
        <taxon>Bacillati</taxon>
        <taxon>Cyanobacteriota</taxon>
        <taxon>Cyanophyceae</taxon>
        <taxon>Leptolyngbyales</taxon>
        <taxon>Trichocoleusaceae</taxon>
        <taxon>Trichocoleus</taxon>
    </lineage>
</organism>
<keyword evidence="2" id="KW-1185">Reference proteome</keyword>
<protein>
    <submittedName>
        <fullName evidence="1">Uncharacterized protein</fullName>
    </submittedName>
</protein>
<dbReference type="Proteomes" id="UP001464891">
    <property type="component" value="Unassembled WGS sequence"/>
</dbReference>
<evidence type="ECO:0000313" key="1">
    <source>
        <dbReference type="EMBL" id="MEP0818987.1"/>
    </source>
</evidence>
<evidence type="ECO:0000313" key="2">
    <source>
        <dbReference type="Proteomes" id="UP001464891"/>
    </source>
</evidence>
<gene>
    <name evidence="1" type="ORF">NC998_17965</name>
</gene>
<accession>A0ABV0JB30</accession>
<sequence>MSVYNLPLENSIERLREVRAALLRLHKALLEFERVNYEQFFGRIQSKGEYFQLVVNHDWFSWLRPISQFIVQIDEALSAKEPITVGAANELLSQARQMLRPAQDGRTTLEKRYYRAIQQEPEIALLHADVSQLLASASRPQ</sequence>
<comment type="caution">
    <text evidence="1">The sequence shown here is derived from an EMBL/GenBank/DDBJ whole genome shotgun (WGS) entry which is preliminary data.</text>
</comment>
<reference evidence="1 2" key="1">
    <citation type="submission" date="2022-04" db="EMBL/GenBank/DDBJ databases">
        <title>Positive selection, recombination, and allopatry shape intraspecific diversity of widespread and dominant cyanobacteria.</title>
        <authorList>
            <person name="Wei J."/>
            <person name="Shu W."/>
            <person name="Hu C."/>
        </authorList>
    </citation>
    <scope>NUCLEOTIDE SEQUENCE [LARGE SCALE GENOMIC DNA]</scope>
    <source>
        <strain evidence="1 2">GB2-A4</strain>
    </source>
</reference>
<proteinExistence type="predicted"/>
<dbReference type="RefSeq" id="WP_190437695.1">
    <property type="nucleotide sequence ID" value="NZ_JAMPKM010000011.1"/>
</dbReference>
<dbReference type="EMBL" id="JAMPKM010000011">
    <property type="protein sequence ID" value="MEP0818987.1"/>
    <property type="molecule type" value="Genomic_DNA"/>
</dbReference>
<name>A0ABV0JB30_9CYAN</name>